<reference evidence="2 3" key="1">
    <citation type="submission" date="2014-06" db="EMBL/GenBank/DDBJ databases">
        <authorList>
            <person name="Swart Estienne"/>
        </authorList>
    </citation>
    <scope>NUCLEOTIDE SEQUENCE [LARGE SCALE GENOMIC DNA]</scope>
    <source>
        <strain evidence="2 3">130c</strain>
    </source>
</reference>
<keyword evidence="3" id="KW-1185">Reference proteome</keyword>
<evidence type="ECO:0000313" key="2">
    <source>
        <dbReference type="EMBL" id="CDW89509.1"/>
    </source>
</evidence>
<dbReference type="EMBL" id="CCKQ01017611">
    <property type="protein sequence ID" value="CDW89509.1"/>
    <property type="molecule type" value="Genomic_DNA"/>
</dbReference>
<name>A0A078B511_STYLE</name>
<feature type="coiled-coil region" evidence="1">
    <location>
        <begin position="38"/>
        <end position="65"/>
    </location>
</feature>
<dbReference type="InParanoid" id="A0A078B511"/>
<evidence type="ECO:0000256" key="1">
    <source>
        <dbReference type="SAM" id="Coils"/>
    </source>
</evidence>
<accession>A0A078B511</accession>
<protein>
    <submittedName>
        <fullName evidence="2">Uncharacterized protein</fullName>
    </submittedName>
</protein>
<organism evidence="2 3">
    <name type="scientific">Stylonychia lemnae</name>
    <name type="common">Ciliate</name>
    <dbReference type="NCBI Taxonomy" id="5949"/>
    <lineage>
        <taxon>Eukaryota</taxon>
        <taxon>Sar</taxon>
        <taxon>Alveolata</taxon>
        <taxon>Ciliophora</taxon>
        <taxon>Intramacronucleata</taxon>
        <taxon>Spirotrichea</taxon>
        <taxon>Stichotrichia</taxon>
        <taxon>Sporadotrichida</taxon>
        <taxon>Oxytrichidae</taxon>
        <taxon>Stylonychinae</taxon>
        <taxon>Stylonychia</taxon>
    </lineage>
</organism>
<keyword evidence="1" id="KW-0175">Coiled coil</keyword>
<dbReference type="Proteomes" id="UP000039865">
    <property type="component" value="Unassembled WGS sequence"/>
</dbReference>
<gene>
    <name evidence="2" type="primary">Contig17015.g18123</name>
    <name evidence="2" type="ORF">STYLEM_18642</name>
</gene>
<dbReference type="AlphaFoldDB" id="A0A078B511"/>
<sequence length="257" mass="30018">MDYFSKLQHWVTKNKYQCFQQSAEDLFLKVDIFDFSLKRKVKSDLDKVKEEMNQLKQDKVKQDLKIKMFNMQFFCYWRDQQKDLIQRIHFDNTMIQDISQLYFTIEGNGFCFQGQNAVQSIQQDNISAFLEESILSDEASGSQFGFCKQPGGNIGLSQAISNPNPSSNQMTYCIGLKEQLSQEINHSIDIQLSGERNKKLFQVIIFGPGCKSPMIVKMSREVFKRDINASTQTYYYPIQVSVRSEQKYSIYIPRIFN</sequence>
<proteinExistence type="predicted"/>
<evidence type="ECO:0000313" key="3">
    <source>
        <dbReference type="Proteomes" id="UP000039865"/>
    </source>
</evidence>